<organism evidence="11">
    <name type="scientific">Candidatus Fermentithermobacillus carboniphilus</name>
    <dbReference type="NCBI Taxonomy" id="3085328"/>
    <lineage>
        <taxon>Bacteria</taxon>
        <taxon>Bacillati</taxon>
        <taxon>Bacillota</taxon>
        <taxon>Candidatus Fermentithermobacillia</taxon>
        <taxon>Candidatus Fermentithermobacillales</taxon>
        <taxon>Candidatus Fermentithermobacillaceae</taxon>
        <taxon>Candidatus Fermentithermobacillus</taxon>
    </lineage>
</organism>
<feature type="domain" description="Orn/DAP/Arg decarboxylase 2 N-terminal" evidence="10">
    <location>
        <begin position="45"/>
        <end position="297"/>
    </location>
</feature>
<evidence type="ECO:0000256" key="5">
    <source>
        <dbReference type="HAMAP-Rule" id="MF_02120"/>
    </source>
</evidence>
<evidence type="ECO:0000256" key="2">
    <source>
        <dbReference type="ARBA" id="ARBA00022793"/>
    </source>
</evidence>
<dbReference type="InterPro" id="IPR022643">
    <property type="entry name" value="De-COase2_C"/>
</dbReference>
<dbReference type="EC" id="4.1.1.20" evidence="5 6"/>
<feature type="domain" description="Orn/DAP/Arg decarboxylase 2 C-terminal" evidence="9">
    <location>
        <begin position="34"/>
        <end position="388"/>
    </location>
</feature>
<evidence type="ECO:0000256" key="6">
    <source>
        <dbReference type="NCBIfam" id="TIGR01048"/>
    </source>
</evidence>
<comment type="catalytic activity">
    <reaction evidence="5 8">
        <text>meso-2,6-diaminopimelate + H(+) = L-lysine + CO2</text>
        <dbReference type="Rhea" id="RHEA:15101"/>
        <dbReference type="ChEBI" id="CHEBI:15378"/>
        <dbReference type="ChEBI" id="CHEBI:16526"/>
        <dbReference type="ChEBI" id="CHEBI:32551"/>
        <dbReference type="ChEBI" id="CHEBI:57791"/>
        <dbReference type="EC" id="4.1.1.20"/>
    </reaction>
</comment>
<feature type="binding site" evidence="5">
    <location>
        <position position="248"/>
    </location>
    <ligand>
        <name>pyridoxal 5'-phosphate</name>
        <dbReference type="ChEBI" id="CHEBI:597326"/>
    </ligand>
</feature>
<dbReference type="Gene3D" id="3.20.20.10">
    <property type="entry name" value="Alanine racemase"/>
    <property type="match status" value="1"/>
</dbReference>
<feature type="binding site" evidence="5">
    <location>
        <position position="330"/>
    </location>
    <ligand>
        <name>substrate</name>
    </ligand>
</feature>
<feature type="binding site" evidence="5">
    <location>
        <position position="390"/>
    </location>
    <ligand>
        <name>substrate</name>
    </ligand>
</feature>
<gene>
    <name evidence="5 11" type="primary">lysA</name>
    <name evidence="11" type="ORF">IMF26_01540</name>
</gene>
<feature type="binding site" evidence="5">
    <location>
        <position position="293"/>
    </location>
    <ligand>
        <name>substrate</name>
    </ligand>
</feature>
<evidence type="ECO:0000256" key="1">
    <source>
        <dbReference type="ARBA" id="ARBA00001933"/>
    </source>
</evidence>
<name>A0AAT9LCH1_9FIRM</name>
<keyword evidence="5 8" id="KW-0457">Lysine biosynthesis</keyword>
<dbReference type="InterPro" id="IPR000183">
    <property type="entry name" value="Orn/DAP/Arg_de-COase"/>
</dbReference>
<dbReference type="CDD" id="cd06828">
    <property type="entry name" value="PLPDE_III_DapDC"/>
    <property type="match status" value="1"/>
</dbReference>
<evidence type="ECO:0000256" key="8">
    <source>
        <dbReference type="RuleBase" id="RU003738"/>
    </source>
</evidence>
<keyword evidence="5" id="KW-0028">Amino-acid biosynthesis</keyword>
<keyword evidence="4 5" id="KW-0456">Lyase</keyword>
<evidence type="ECO:0000259" key="10">
    <source>
        <dbReference type="Pfam" id="PF02784"/>
    </source>
</evidence>
<evidence type="ECO:0000256" key="3">
    <source>
        <dbReference type="ARBA" id="ARBA00022898"/>
    </source>
</evidence>
<evidence type="ECO:0000259" key="9">
    <source>
        <dbReference type="Pfam" id="PF00278"/>
    </source>
</evidence>
<evidence type="ECO:0000256" key="7">
    <source>
        <dbReference type="PIRSR" id="PIRSR600183-50"/>
    </source>
</evidence>
<dbReference type="PANTHER" id="PTHR43727:SF2">
    <property type="entry name" value="GROUP IV DECARBOXYLASE"/>
    <property type="match status" value="1"/>
</dbReference>
<comment type="similarity">
    <text evidence="5">Belongs to the Orn/Lys/Arg decarboxylase class-II family. LysA subfamily.</text>
</comment>
<comment type="cofactor">
    <cofactor evidence="1 5 7 8">
        <name>pyridoxal 5'-phosphate</name>
        <dbReference type="ChEBI" id="CHEBI:597326"/>
    </cofactor>
</comment>
<dbReference type="SUPFAM" id="SSF50621">
    <property type="entry name" value="Alanine racemase C-terminal domain-like"/>
    <property type="match status" value="1"/>
</dbReference>
<dbReference type="PRINTS" id="PR01181">
    <property type="entry name" value="DAPDCRBXLASE"/>
</dbReference>
<dbReference type="FunFam" id="3.20.20.10:FF:000003">
    <property type="entry name" value="Diaminopimelate decarboxylase"/>
    <property type="match status" value="1"/>
</dbReference>
<feature type="binding site" evidence="5">
    <location>
        <position position="390"/>
    </location>
    <ligand>
        <name>pyridoxal 5'-phosphate</name>
        <dbReference type="ChEBI" id="CHEBI:597326"/>
    </ligand>
</feature>
<keyword evidence="3 5" id="KW-0663">Pyridoxal phosphate</keyword>
<dbReference type="SUPFAM" id="SSF51419">
    <property type="entry name" value="PLP-binding barrel"/>
    <property type="match status" value="1"/>
</dbReference>
<dbReference type="GO" id="GO:0009089">
    <property type="term" value="P:lysine biosynthetic process via diaminopimelate"/>
    <property type="evidence" value="ECO:0007669"/>
    <property type="project" value="UniProtKB-UniRule"/>
</dbReference>
<dbReference type="Pfam" id="PF00278">
    <property type="entry name" value="Orn_DAP_Arg_deC"/>
    <property type="match status" value="1"/>
</dbReference>
<comment type="pathway">
    <text evidence="5 8">Amino-acid biosynthesis; L-lysine biosynthesis via DAP pathway; L-lysine from DL-2,6-diaminopimelate: step 1/1.</text>
</comment>
<accession>A0AAT9LCH1</accession>
<feature type="active site" description="Proton donor" evidence="7">
    <location>
        <position position="361"/>
    </location>
</feature>
<feature type="modified residue" description="N6-(pyridoxal phosphate)lysine" evidence="5 7">
    <location>
        <position position="66"/>
    </location>
</feature>
<dbReference type="NCBIfam" id="TIGR01048">
    <property type="entry name" value="lysA"/>
    <property type="match status" value="1"/>
</dbReference>
<dbReference type="GO" id="GO:0030170">
    <property type="term" value="F:pyridoxal phosphate binding"/>
    <property type="evidence" value="ECO:0007669"/>
    <property type="project" value="UniProtKB-UniRule"/>
</dbReference>
<evidence type="ECO:0000256" key="4">
    <source>
        <dbReference type="ARBA" id="ARBA00023239"/>
    </source>
</evidence>
<feature type="binding site" evidence="5">
    <location>
        <position position="362"/>
    </location>
    <ligand>
        <name>substrate</name>
    </ligand>
</feature>
<comment type="subunit">
    <text evidence="5">Homodimer.</text>
</comment>
<feature type="binding site" evidence="5">
    <location>
        <position position="334"/>
    </location>
    <ligand>
        <name>substrate</name>
    </ligand>
</feature>
<dbReference type="InterPro" id="IPR009006">
    <property type="entry name" value="Ala_racemase/Decarboxylase_C"/>
</dbReference>
<reference evidence="11" key="1">
    <citation type="submission" date="2020-10" db="EMBL/GenBank/DDBJ databases">
        <authorList>
            <person name="Kadnikov V."/>
            <person name="Beletsky A.V."/>
            <person name="Mardanov A.V."/>
            <person name="Karnachuk O.V."/>
            <person name="Ravin N.V."/>
        </authorList>
    </citation>
    <scope>NUCLEOTIDE SEQUENCE</scope>
    <source>
        <strain evidence="11">Bu02</strain>
    </source>
</reference>
<dbReference type="InterPro" id="IPR029066">
    <property type="entry name" value="PLP-binding_barrel"/>
</dbReference>
<dbReference type="Pfam" id="PF02784">
    <property type="entry name" value="Orn_Arg_deC_N"/>
    <property type="match status" value="1"/>
</dbReference>
<protein>
    <recommendedName>
        <fullName evidence="5 6">Diaminopimelate decarboxylase</fullName>
        <shortName evidence="5">DAP decarboxylase</shortName>
        <shortName evidence="5">DAPDC</shortName>
        <ecNumber evidence="5 6">4.1.1.20</ecNumber>
    </recommendedName>
</protein>
<dbReference type="GO" id="GO:0008836">
    <property type="term" value="F:diaminopimelate decarboxylase activity"/>
    <property type="evidence" value="ECO:0007669"/>
    <property type="project" value="UniProtKB-UniRule"/>
</dbReference>
<dbReference type="PANTHER" id="PTHR43727">
    <property type="entry name" value="DIAMINOPIMELATE DECARBOXYLASE"/>
    <property type="match status" value="1"/>
</dbReference>
<dbReference type="KEGG" id="fcz:IMF26_01540"/>
<keyword evidence="2 5" id="KW-0210">Decarboxylase</keyword>
<feature type="binding site" evidence="5">
    <location>
        <begin position="290"/>
        <end position="293"/>
    </location>
    <ligand>
        <name>pyridoxal 5'-phosphate</name>
        <dbReference type="ChEBI" id="CHEBI:597326"/>
    </ligand>
</feature>
<sequence length="449" mass="49603">MQVYPHVEIDGQKRLVIGGIEASKLARKFGTPLYVYSEDAIVDRMREYVLTMRDLYPFGHVAYASKAYLTLRMAQLVAEEGLWLDVVSGGELFIAMKGGFPPERIIFHGNNKTFEELEMAVAAGVGRIVIDSLDEIKRIERVAAQKKRRQDVLLRLTPGIDAHTHKALATGEIDSKFGIPMHQNQHVQAALMVLQAPHLNFLGVHCHIGSQIFETAPFAMAVKTMLNFIFEFQKRTGILISELDLGGGLGVPYTEEEPELGVKPYLEVITSTLLSESERFGLPPLRLFVEPGRSIVAQAGVTLYRVGTVKELPNGTVVAAVDGGMADNPRPMLYGAKYRAILVTGGRDRSPRPVRIVGRNCEEGDTLIEEAWLPPLRPGDILAVLVTGAYQYSMSSNYNALPRPAVVHVRDGQALLVVEREKYADLILRQRLVTPVKSMNSTNAKSASF</sequence>
<dbReference type="PROSITE" id="PS00879">
    <property type="entry name" value="ODR_DC_2_2"/>
    <property type="match status" value="1"/>
</dbReference>
<dbReference type="InterPro" id="IPR022644">
    <property type="entry name" value="De-COase2_N"/>
</dbReference>
<dbReference type="HAMAP" id="MF_02120">
    <property type="entry name" value="LysA"/>
    <property type="match status" value="1"/>
</dbReference>
<dbReference type="AlphaFoldDB" id="A0AAT9LCH1"/>
<proteinExistence type="inferred from homology"/>
<dbReference type="EMBL" id="CP062796">
    <property type="protein sequence ID" value="QUL98791.1"/>
    <property type="molecule type" value="Genomic_DNA"/>
</dbReference>
<dbReference type="Gene3D" id="2.40.37.10">
    <property type="entry name" value="Lyase, Ornithine Decarboxylase, Chain A, domain 1"/>
    <property type="match status" value="1"/>
</dbReference>
<evidence type="ECO:0000313" key="11">
    <source>
        <dbReference type="EMBL" id="QUL98791.1"/>
    </source>
</evidence>
<dbReference type="InterPro" id="IPR002986">
    <property type="entry name" value="DAP_deCOOHase_LysA"/>
</dbReference>
<dbReference type="InterPro" id="IPR022657">
    <property type="entry name" value="De-COase2_CS"/>
</dbReference>
<reference evidence="11" key="2">
    <citation type="journal article" date="2023" name="Biology">
        <title>Prokaryotic Life Associated with Coal-Fire Gas Vents Revealed by Metagenomics.</title>
        <authorList>
            <person name="Kadnikov V.V."/>
            <person name="Mardanov A.V."/>
            <person name="Beletsky A.V."/>
            <person name="Karnachuk O.V."/>
            <person name="Ravin N.V."/>
        </authorList>
    </citation>
    <scope>NUCLEOTIDE SEQUENCE</scope>
    <source>
        <strain evidence="11">Bu02</strain>
    </source>
</reference>
<comment type="function">
    <text evidence="5">Specifically catalyzes the decarboxylation of meso-diaminopimelate (meso-DAP) to L-lysine.</text>
</comment>
<dbReference type="PRINTS" id="PR01179">
    <property type="entry name" value="ODADCRBXLASE"/>
</dbReference>